<sequence>MTNWFINRLSKQLNMQKSRRT</sequence>
<name>A0A0E9T6Y5_ANGAN</name>
<accession>A0A0E9T6Y5</accession>
<dbReference type="EMBL" id="GBXM01060079">
    <property type="protein sequence ID" value="JAH48498.1"/>
    <property type="molecule type" value="Transcribed_RNA"/>
</dbReference>
<proteinExistence type="predicted"/>
<organism evidence="1">
    <name type="scientific">Anguilla anguilla</name>
    <name type="common">European freshwater eel</name>
    <name type="synonym">Muraena anguilla</name>
    <dbReference type="NCBI Taxonomy" id="7936"/>
    <lineage>
        <taxon>Eukaryota</taxon>
        <taxon>Metazoa</taxon>
        <taxon>Chordata</taxon>
        <taxon>Craniata</taxon>
        <taxon>Vertebrata</taxon>
        <taxon>Euteleostomi</taxon>
        <taxon>Actinopterygii</taxon>
        <taxon>Neopterygii</taxon>
        <taxon>Teleostei</taxon>
        <taxon>Anguilliformes</taxon>
        <taxon>Anguillidae</taxon>
        <taxon>Anguilla</taxon>
    </lineage>
</organism>
<reference evidence="1" key="2">
    <citation type="journal article" date="2015" name="Fish Shellfish Immunol.">
        <title>Early steps in the European eel (Anguilla anguilla)-Vibrio vulnificus interaction in the gills: Role of the RtxA13 toxin.</title>
        <authorList>
            <person name="Callol A."/>
            <person name="Pajuelo D."/>
            <person name="Ebbesson L."/>
            <person name="Teles M."/>
            <person name="MacKenzie S."/>
            <person name="Amaro C."/>
        </authorList>
    </citation>
    <scope>NUCLEOTIDE SEQUENCE</scope>
</reference>
<evidence type="ECO:0000313" key="1">
    <source>
        <dbReference type="EMBL" id="JAH48498.1"/>
    </source>
</evidence>
<protein>
    <submittedName>
        <fullName evidence="1">Uncharacterized protein</fullName>
    </submittedName>
</protein>
<dbReference type="AlphaFoldDB" id="A0A0E9T6Y5"/>
<reference evidence="1" key="1">
    <citation type="submission" date="2014-11" db="EMBL/GenBank/DDBJ databases">
        <authorList>
            <person name="Amaro Gonzalez C."/>
        </authorList>
    </citation>
    <scope>NUCLEOTIDE SEQUENCE</scope>
</reference>